<gene>
    <name evidence="1" type="ORF">NG800_001790</name>
</gene>
<sequence>MNNIKNLPKEINGFQLRNLTIDNFTVLDYSRSYRIDRYINPQDLNPEEFNNDILYEVRAETMDEAEDLMLKKLN</sequence>
<evidence type="ECO:0000313" key="2">
    <source>
        <dbReference type="Proteomes" id="UP001204439"/>
    </source>
</evidence>
<dbReference type="RefSeq" id="WP_063968902.1">
    <property type="nucleotide sequence ID" value="NZ_JAMXLT020000002.1"/>
</dbReference>
<dbReference type="Proteomes" id="UP001204439">
    <property type="component" value="Unassembled WGS sequence"/>
</dbReference>
<organism evidence="1 2">
    <name type="scientific">Epilithonimonas ginsengisoli</name>
    <dbReference type="NCBI Taxonomy" id="1245592"/>
    <lineage>
        <taxon>Bacteria</taxon>
        <taxon>Pseudomonadati</taxon>
        <taxon>Bacteroidota</taxon>
        <taxon>Flavobacteriia</taxon>
        <taxon>Flavobacteriales</taxon>
        <taxon>Weeksellaceae</taxon>
        <taxon>Chryseobacterium group</taxon>
        <taxon>Epilithonimonas</taxon>
    </lineage>
</organism>
<comment type="caution">
    <text evidence="1">The sequence shown here is derived from an EMBL/GenBank/DDBJ whole genome shotgun (WGS) entry which is preliminary data.</text>
</comment>
<reference evidence="1 2" key="1">
    <citation type="submission" date="2023-11" db="EMBL/GenBank/DDBJ databases">
        <title>First isolation, identification, and characterization of non-pathogenic Epilithonimonas ginsengisoli isolated from diseased farmed rainbow trout (Oncorhynchus mykiss) in Chile.</title>
        <authorList>
            <person name="Miranda C.D."/>
            <person name="Irgang R."/>
            <person name="Concha C."/>
            <person name="Rojas R."/>
            <person name="Avendano R."/>
        </authorList>
    </citation>
    <scope>NUCLEOTIDE SEQUENCE [LARGE SCALE GENOMIC DNA]</scope>
    <source>
        <strain evidence="1 2">FP99</strain>
    </source>
</reference>
<keyword evidence="2" id="KW-1185">Reference proteome</keyword>
<proteinExistence type="predicted"/>
<name>A0ABU4JD91_9FLAO</name>
<dbReference type="EMBL" id="JAMXLT020000002">
    <property type="protein sequence ID" value="MDW8547622.1"/>
    <property type="molecule type" value="Genomic_DNA"/>
</dbReference>
<protein>
    <submittedName>
        <fullName evidence="1">Uncharacterized protein</fullName>
    </submittedName>
</protein>
<accession>A0ABU4JD91</accession>
<evidence type="ECO:0000313" key="1">
    <source>
        <dbReference type="EMBL" id="MDW8547622.1"/>
    </source>
</evidence>